<dbReference type="RefSeq" id="WP_094481219.1">
    <property type="nucleotide sequence ID" value="NZ_NOZR01000012.1"/>
</dbReference>
<name>A0A255DG99_9MYCO</name>
<dbReference type="AlphaFoldDB" id="A0A255DG99"/>
<protein>
    <submittedName>
        <fullName evidence="1">3-methyladenine DNA glycosylase</fullName>
    </submittedName>
</protein>
<dbReference type="Proteomes" id="UP000216063">
    <property type="component" value="Unassembled WGS sequence"/>
</dbReference>
<gene>
    <name evidence="1" type="ORF">CG716_15870</name>
</gene>
<organism evidence="1 2">
    <name type="scientific">Mycolicibacterium sphagni</name>
    <dbReference type="NCBI Taxonomy" id="1786"/>
    <lineage>
        <taxon>Bacteria</taxon>
        <taxon>Bacillati</taxon>
        <taxon>Actinomycetota</taxon>
        <taxon>Actinomycetes</taxon>
        <taxon>Mycobacteriales</taxon>
        <taxon>Mycobacteriaceae</taxon>
        <taxon>Mycolicibacterium</taxon>
    </lineage>
</organism>
<accession>A0A255DG99</accession>
<proteinExistence type="predicted"/>
<evidence type="ECO:0000313" key="1">
    <source>
        <dbReference type="EMBL" id="OYN78477.1"/>
    </source>
</evidence>
<reference evidence="1 2" key="1">
    <citation type="submission" date="2017-07" db="EMBL/GenBank/DDBJ databases">
        <title>The new phylogeny of genus Mycobacterium.</title>
        <authorList>
            <person name="Tortoli E."/>
            <person name="Trovato A."/>
            <person name="Cirillo D.M."/>
        </authorList>
    </citation>
    <scope>NUCLEOTIDE SEQUENCE [LARGE SCALE GENOMIC DNA]</scope>
    <source>
        <strain evidence="1 2">ATCC 33027</strain>
    </source>
</reference>
<dbReference type="EMBL" id="NOZR01000012">
    <property type="protein sequence ID" value="OYN78477.1"/>
    <property type="molecule type" value="Genomic_DNA"/>
</dbReference>
<comment type="caution">
    <text evidence="1">The sequence shown here is derived from an EMBL/GenBank/DDBJ whole genome shotgun (WGS) entry which is preliminary data.</text>
</comment>
<sequence length="310" mass="34313">MLEVLSEPAWTARAAAHRARVEAFTGPHARRASRGEAHPVWDFLFSYYSLRPRQLRVWHPGHGTALAGPGASEYLDRAGYTSVADGVTLSAEFLGSRLPTVAFVADLLRATEDRAPQFGCFGMHEWAMVYRTDAVRHGRVPLRLGAAGTDAVVESMPLRCTHFDAFRFFTDAAVPRNRGVPTRAGQRDWEQPGCLHANMDLYKWCYKLGPLIESQLLVDCLHVAADARELDMRASPYDLTDLGFEPITVEEPAGRAEYVRCQGVIAERAAPLRRALLTWCQRLLASEVTNAAHSAYDSVSEGFLPAGKMN</sequence>
<keyword evidence="2" id="KW-1185">Reference proteome</keyword>
<evidence type="ECO:0000313" key="2">
    <source>
        <dbReference type="Proteomes" id="UP000216063"/>
    </source>
</evidence>
<dbReference type="OrthoDB" id="9790578at2"/>